<dbReference type="SUPFAM" id="SSF90123">
    <property type="entry name" value="ABC transporter transmembrane region"/>
    <property type="match status" value="1"/>
</dbReference>
<feature type="domain" description="ABC transporter" evidence="8">
    <location>
        <begin position="319"/>
        <end position="521"/>
    </location>
</feature>
<comment type="subcellular location">
    <subcellularLocation>
        <location evidence="1">Cell membrane</location>
        <topology evidence="1">Multi-pass membrane protein</topology>
    </subcellularLocation>
</comment>
<reference evidence="9 10" key="1">
    <citation type="submission" date="2021-02" db="EMBL/GenBank/DDBJ databases">
        <title>Characterization of Marinitoga sp. nov. str. BP5-C20A.</title>
        <authorList>
            <person name="Erauso G."/>
            <person name="Postec A."/>
        </authorList>
    </citation>
    <scope>NUCLEOTIDE SEQUENCE [LARGE SCALE GENOMIC DNA]</scope>
    <source>
        <strain evidence="9 10">BP5-C20A</strain>
    </source>
</reference>
<dbReference type="CDD" id="cd03228">
    <property type="entry name" value="ABCC_MRP_Like"/>
    <property type="match status" value="1"/>
</dbReference>
<dbReference type="SMART" id="SM00382">
    <property type="entry name" value="AAA"/>
    <property type="match status" value="1"/>
</dbReference>
<dbReference type="InterPro" id="IPR027417">
    <property type="entry name" value="P-loop_NTPase"/>
</dbReference>
<feature type="transmembrane region" description="Helical" evidence="7">
    <location>
        <begin position="224"/>
        <end position="245"/>
    </location>
</feature>
<evidence type="ECO:0000256" key="2">
    <source>
        <dbReference type="ARBA" id="ARBA00022692"/>
    </source>
</evidence>
<dbReference type="PROSITE" id="PS50893">
    <property type="entry name" value="ABC_TRANSPORTER_2"/>
    <property type="match status" value="1"/>
</dbReference>
<dbReference type="PROSITE" id="PS00211">
    <property type="entry name" value="ABC_TRANSPORTER_1"/>
    <property type="match status" value="1"/>
</dbReference>
<organism evidence="9 10">
    <name type="scientific">Marinitoga aeolica</name>
    <dbReference type="NCBI Taxonomy" id="2809031"/>
    <lineage>
        <taxon>Bacteria</taxon>
        <taxon>Thermotogati</taxon>
        <taxon>Thermotogota</taxon>
        <taxon>Thermotogae</taxon>
        <taxon>Petrotogales</taxon>
        <taxon>Petrotogaceae</taxon>
        <taxon>Marinitoga</taxon>
    </lineage>
</organism>
<gene>
    <name evidence="9" type="ORF">JRV97_08185</name>
</gene>
<evidence type="ECO:0000313" key="10">
    <source>
        <dbReference type="Proteomes" id="UP001232493"/>
    </source>
</evidence>
<proteinExistence type="predicted"/>
<evidence type="ECO:0000256" key="5">
    <source>
        <dbReference type="ARBA" id="ARBA00022989"/>
    </source>
</evidence>
<evidence type="ECO:0000256" key="7">
    <source>
        <dbReference type="SAM" id="Phobius"/>
    </source>
</evidence>
<dbReference type="InterPro" id="IPR039421">
    <property type="entry name" value="Type_1_exporter"/>
</dbReference>
<keyword evidence="10" id="KW-1185">Reference proteome</keyword>
<dbReference type="InterPro" id="IPR003593">
    <property type="entry name" value="AAA+_ATPase"/>
</dbReference>
<dbReference type="Gene3D" id="1.20.1560.10">
    <property type="entry name" value="ABC transporter type 1, transmembrane domain"/>
    <property type="match status" value="1"/>
</dbReference>
<sequence>MDIKLKNKLLFLFEILLRVVKAVLLPLLLKWTIDMITQAPKMSLYGAYLYTIIIIIELTLLLYFGVANRHIWPIFYKEKIKFYLFKSLHDKKKLFDNGTLLNMIFDDTYNDVEPNQIFFAMFYGRLIISIISLALIGYIAGIKYFTLSLIYIILIALNLRLHRKIKYDKVNEKYKTLVDNQMDFISGYKSISQYNVFDKFYKIKERYENENIKEHMKYYIKYTLLNQINSLIVIFFNLMIIYMLLMDIKNGLITLGTYFMIFELKENVVDPIEVFKFLINEYKKIKVSRNKLKEIDKLKEIELTENVENVLETTESPQIELKNIKFQYNDKKIIFENLNLKLSGKGLYVIKGESGRGKSTLIKLILGITEPQSGEINLNGINIKKENINYVKNNIKVLMQDSSVIYDSIRENIDFGRNYEMEQIIRTLEKIALNKFKENIDYIIDFNGENISGGQLKRILLGRTIIDNSQIVIFDEPFTNLDEFNRNLIIKLIEEIKEKKMCIVISHENILDKMADKVINL</sequence>
<protein>
    <submittedName>
        <fullName evidence="9">ABC transporter ATP-binding protein</fullName>
    </submittedName>
</protein>
<evidence type="ECO:0000256" key="4">
    <source>
        <dbReference type="ARBA" id="ARBA00022840"/>
    </source>
</evidence>
<feature type="transmembrane region" description="Helical" evidence="7">
    <location>
        <begin position="46"/>
        <end position="67"/>
    </location>
</feature>
<dbReference type="PANTHER" id="PTHR43394">
    <property type="entry name" value="ATP-DEPENDENT PERMEASE MDL1, MITOCHONDRIAL"/>
    <property type="match status" value="1"/>
</dbReference>
<keyword evidence="6 7" id="KW-0472">Membrane</keyword>
<evidence type="ECO:0000256" key="3">
    <source>
        <dbReference type="ARBA" id="ARBA00022741"/>
    </source>
</evidence>
<dbReference type="InterPro" id="IPR036640">
    <property type="entry name" value="ABC1_TM_sf"/>
</dbReference>
<dbReference type="Proteomes" id="UP001232493">
    <property type="component" value="Chromosome"/>
</dbReference>
<dbReference type="RefSeq" id="WP_280997925.1">
    <property type="nucleotide sequence ID" value="NZ_CP069362.1"/>
</dbReference>
<evidence type="ECO:0000313" key="9">
    <source>
        <dbReference type="EMBL" id="WGS64345.1"/>
    </source>
</evidence>
<feature type="transmembrane region" description="Helical" evidence="7">
    <location>
        <begin position="144"/>
        <end position="161"/>
    </location>
</feature>
<dbReference type="Pfam" id="PF00005">
    <property type="entry name" value="ABC_tran"/>
    <property type="match status" value="1"/>
</dbReference>
<keyword evidence="5 7" id="KW-1133">Transmembrane helix</keyword>
<dbReference type="GO" id="GO:0005524">
    <property type="term" value="F:ATP binding"/>
    <property type="evidence" value="ECO:0007669"/>
    <property type="project" value="UniProtKB-KW"/>
</dbReference>
<keyword evidence="2 7" id="KW-0812">Transmembrane</keyword>
<evidence type="ECO:0000259" key="8">
    <source>
        <dbReference type="PROSITE" id="PS50893"/>
    </source>
</evidence>
<dbReference type="Gene3D" id="3.40.50.300">
    <property type="entry name" value="P-loop containing nucleotide triphosphate hydrolases"/>
    <property type="match status" value="1"/>
</dbReference>
<feature type="transmembrane region" description="Helical" evidence="7">
    <location>
        <begin position="117"/>
        <end position="138"/>
    </location>
</feature>
<evidence type="ECO:0000256" key="1">
    <source>
        <dbReference type="ARBA" id="ARBA00004651"/>
    </source>
</evidence>
<evidence type="ECO:0000256" key="6">
    <source>
        <dbReference type="ARBA" id="ARBA00023136"/>
    </source>
</evidence>
<dbReference type="InterPro" id="IPR017871">
    <property type="entry name" value="ABC_transporter-like_CS"/>
</dbReference>
<dbReference type="EMBL" id="CP069362">
    <property type="protein sequence ID" value="WGS64345.1"/>
    <property type="molecule type" value="Genomic_DNA"/>
</dbReference>
<name>A0ABY8PP01_9BACT</name>
<keyword evidence="3" id="KW-0547">Nucleotide-binding</keyword>
<dbReference type="PANTHER" id="PTHR43394:SF1">
    <property type="entry name" value="ATP-BINDING CASSETTE SUB-FAMILY B MEMBER 10, MITOCHONDRIAL"/>
    <property type="match status" value="1"/>
</dbReference>
<accession>A0ABY8PP01</accession>
<dbReference type="SUPFAM" id="SSF52540">
    <property type="entry name" value="P-loop containing nucleoside triphosphate hydrolases"/>
    <property type="match status" value="1"/>
</dbReference>
<keyword evidence="4 9" id="KW-0067">ATP-binding</keyword>
<dbReference type="InterPro" id="IPR003439">
    <property type="entry name" value="ABC_transporter-like_ATP-bd"/>
</dbReference>